<evidence type="ECO:0000313" key="2">
    <source>
        <dbReference type="EMBL" id="SHI05214.1"/>
    </source>
</evidence>
<dbReference type="Gene3D" id="1.10.150.240">
    <property type="entry name" value="Putative phosphatase, domain 2"/>
    <property type="match status" value="1"/>
</dbReference>
<dbReference type="CDD" id="cd02603">
    <property type="entry name" value="HAD_sEH-N_like"/>
    <property type="match status" value="1"/>
</dbReference>
<accession>A0A1M5Y062</accession>
<name>A0A1M5Y062_9FLAO</name>
<dbReference type="NCBIfam" id="TIGR01509">
    <property type="entry name" value="HAD-SF-IA-v3"/>
    <property type="match status" value="1"/>
</dbReference>
<organism evidence="2 3">
    <name type="scientific">Leeuwenhoekiella palythoae</name>
    <dbReference type="NCBI Taxonomy" id="573501"/>
    <lineage>
        <taxon>Bacteria</taxon>
        <taxon>Pseudomonadati</taxon>
        <taxon>Bacteroidota</taxon>
        <taxon>Flavobacteriia</taxon>
        <taxon>Flavobacteriales</taxon>
        <taxon>Flavobacteriaceae</taxon>
        <taxon>Leeuwenhoekiella</taxon>
    </lineage>
</organism>
<gene>
    <name evidence="1" type="ORF">DSM01_1117</name>
    <name evidence="2" type="ORF">SAMN04487999_1822</name>
</gene>
<reference evidence="3" key="2">
    <citation type="submission" date="2016-11" db="EMBL/GenBank/DDBJ databases">
        <authorList>
            <person name="Varghese N."/>
            <person name="Submissions S."/>
        </authorList>
    </citation>
    <scope>NUCLEOTIDE SEQUENCE [LARGE SCALE GENOMIC DNA]</scope>
    <source>
        <strain evidence="3">DSM 19859</strain>
    </source>
</reference>
<dbReference type="EMBL" id="FQXT01000003">
    <property type="protein sequence ID" value="SHI05214.1"/>
    <property type="molecule type" value="Genomic_DNA"/>
</dbReference>
<dbReference type="InterPro" id="IPR023214">
    <property type="entry name" value="HAD_sf"/>
</dbReference>
<reference evidence="1 4" key="3">
    <citation type="submission" date="2018-07" db="EMBL/GenBank/DDBJ databases">
        <title>Leeuwenhoekiella genomics.</title>
        <authorList>
            <person name="Tahon G."/>
            <person name="Willems A."/>
        </authorList>
    </citation>
    <scope>NUCLEOTIDE SEQUENCE [LARGE SCALE GENOMIC DNA]</scope>
    <source>
        <strain evidence="1 4">LMG 24856</strain>
    </source>
</reference>
<sequence length="204" mass="24102">MIKNLVFDFGDVFINLDKKAPEQALAKMGIRQIDDEMVNWHNTYEKGLMSSEALTEQYLKKFPALTALSFKQAWNSIILDFPQHRLDWIIQLAKSKKYRLFLLSNTNDMHIEQVIKNMDAMRYSQFQNCFERFYLSQQIHMRKPDLEIYDFVLQQDQLIAQETLFIDDTILNTAAASSMGIHTWHLEPGKEDITQLFKIKKQLF</sequence>
<protein>
    <submittedName>
        <fullName evidence="1 2">Hydrolase of the HAD superfamily</fullName>
    </submittedName>
</protein>
<dbReference type="EMBL" id="QOVN01000002">
    <property type="protein sequence ID" value="RXG30367.1"/>
    <property type="molecule type" value="Genomic_DNA"/>
</dbReference>
<dbReference type="SFLD" id="SFLDS00003">
    <property type="entry name" value="Haloacid_Dehalogenase"/>
    <property type="match status" value="1"/>
</dbReference>
<dbReference type="InterPro" id="IPR023198">
    <property type="entry name" value="PGP-like_dom2"/>
</dbReference>
<dbReference type="AlphaFoldDB" id="A0A1M5Y062"/>
<evidence type="ECO:0000313" key="1">
    <source>
        <dbReference type="EMBL" id="RXG30367.1"/>
    </source>
</evidence>
<proteinExistence type="predicted"/>
<dbReference type="InterPro" id="IPR036412">
    <property type="entry name" value="HAD-like_sf"/>
</dbReference>
<reference evidence="2" key="1">
    <citation type="submission" date="2016-11" db="EMBL/GenBank/DDBJ databases">
        <authorList>
            <person name="Jaros S."/>
            <person name="Januszkiewicz K."/>
            <person name="Wedrychowicz H."/>
        </authorList>
    </citation>
    <scope>NUCLEOTIDE SEQUENCE [LARGE SCALE GENOMIC DNA]</scope>
    <source>
        <strain evidence="2">DSM 19859</strain>
    </source>
</reference>
<dbReference type="RefSeq" id="WP_072982393.1">
    <property type="nucleotide sequence ID" value="NZ_FQXT01000003.1"/>
</dbReference>
<dbReference type="STRING" id="573501.SAMN04487999_1822"/>
<dbReference type="InterPro" id="IPR041492">
    <property type="entry name" value="HAD_2"/>
</dbReference>
<dbReference type="InterPro" id="IPR006439">
    <property type="entry name" value="HAD-SF_hydro_IA"/>
</dbReference>
<dbReference type="Proteomes" id="UP000290037">
    <property type="component" value="Unassembled WGS sequence"/>
</dbReference>
<keyword evidence="2" id="KW-0378">Hydrolase</keyword>
<evidence type="ECO:0000313" key="4">
    <source>
        <dbReference type="Proteomes" id="UP000290037"/>
    </source>
</evidence>
<dbReference type="SFLD" id="SFLDG01129">
    <property type="entry name" value="C1.5:_HAD__Beta-PGM__Phosphata"/>
    <property type="match status" value="1"/>
</dbReference>
<dbReference type="Pfam" id="PF13419">
    <property type="entry name" value="HAD_2"/>
    <property type="match status" value="1"/>
</dbReference>
<dbReference type="PANTHER" id="PTHR43611:SF3">
    <property type="entry name" value="FLAVIN MONONUCLEOTIDE HYDROLASE 1, CHLOROPLATIC"/>
    <property type="match status" value="1"/>
</dbReference>
<evidence type="ECO:0000313" key="3">
    <source>
        <dbReference type="Proteomes" id="UP000184240"/>
    </source>
</evidence>
<dbReference type="PANTHER" id="PTHR43611">
    <property type="entry name" value="ALPHA-D-GLUCOSE 1-PHOSPHATE PHOSPHATASE"/>
    <property type="match status" value="1"/>
</dbReference>
<keyword evidence="4" id="KW-1185">Reference proteome</keyword>
<dbReference type="Proteomes" id="UP000184240">
    <property type="component" value="Unassembled WGS sequence"/>
</dbReference>
<dbReference type="GO" id="GO:0016787">
    <property type="term" value="F:hydrolase activity"/>
    <property type="evidence" value="ECO:0007669"/>
    <property type="project" value="UniProtKB-KW"/>
</dbReference>
<dbReference type="SUPFAM" id="SSF56784">
    <property type="entry name" value="HAD-like"/>
    <property type="match status" value="1"/>
</dbReference>
<dbReference type="OrthoDB" id="9797415at2"/>
<dbReference type="Gene3D" id="3.40.50.1000">
    <property type="entry name" value="HAD superfamily/HAD-like"/>
    <property type="match status" value="1"/>
</dbReference>